<dbReference type="Proteomes" id="UP001237642">
    <property type="component" value="Unassembled WGS sequence"/>
</dbReference>
<dbReference type="Pfam" id="PF04759">
    <property type="entry name" value="DUF617"/>
    <property type="match status" value="1"/>
</dbReference>
<gene>
    <name evidence="1" type="ORF">POM88_036949</name>
</gene>
<keyword evidence="2" id="KW-1185">Reference proteome</keyword>
<dbReference type="NCBIfam" id="TIGR01570">
    <property type="entry name" value="A_thal_3588"/>
    <property type="match status" value="1"/>
</dbReference>
<sequence length="244" mass="27502">MYYSSYPSFAATKVVSTGVTTVDCEKQVRSWRLFRSLLKLLIPTCNSTFTEHHHEVNQKSCTQYHDYYPSKPIISNPTSTTITGTIFGQRKGKVSFCIQTNPKSTTSMLLLELAIPTTILAREMHGGLRIVLESTSNLRNSLDSNNSLLSMPVWKMYCNGKKVGFAEKRSPSKADIEILRRMESVVVGAGVISGKDHVDRNDETMYLRGNFKWVRGSLDSDTFHFVDPDGNVGQELSIFFLRSR</sequence>
<proteinExistence type="predicted"/>
<dbReference type="PANTHER" id="PTHR31276">
    <property type="match status" value="1"/>
</dbReference>
<reference evidence="1" key="2">
    <citation type="submission" date="2023-05" db="EMBL/GenBank/DDBJ databases">
        <authorList>
            <person name="Schelkunov M.I."/>
        </authorList>
    </citation>
    <scope>NUCLEOTIDE SEQUENCE</scope>
    <source>
        <strain evidence="1">Hsosn_3</strain>
        <tissue evidence="1">Leaf</tissue>
    </source>
</reference>
<evidence type="ECO:0000313" key="2">
    <source>
        <dbReference type="Proteomes" id="UP001237642"/>
    </source>
</evidence>
<name>A0AAD8HR71_9APIA</name>
<accession>A0AAD8HR71</accession>
<dbReference type="GO" id="GO:0010274">
    <property type="term" value="P:hydrotropism"/>
    <property type="evidence" value="ECO:0007669"/>
    <property type="project" value="InterPro"/>
</dbReference>
<comment type="caution">
    <text evidence="1">The sequence shown here is derived from an EMBL/GenBank/DDBJ whole genome shotgun (WGS) entry which is preliminary data.</text>
</comment>
<reference evidence="1" key="1">
    <citation type="submission" date="2023-02" db="EMBL/GenBank/DDBJ databases">
        <title>Genome of toxic invasive species Heracleum sosnowskyi carries increased number of genes despite the absence of recent whole-genome duplications.</title>
        <authorList>
            <person name="Schelkunov M."/>
            <person name="Shtratnikova V."/>
            <person name="Makarenko M."/>
            <person name="Klepikova A."/>
            <person name="Omelchenko D."/>
            <person name="Novikova G."/>
            <person name="Obukhova E."/>
            <person name="Bogdanov V."/>
            <person name="Penin A."/>
            <person name="Logacheva M."/>
        </authorList>
    </citation>
    <scope>NUCLEOTIDE SEQUENCE</scope>
    <source>
        <strain evidence="1">Hsosn_3</strain>
        <tissue evidence="1">Leaf</tissue>
    </source>
</reference>
<protein>
    <submittedName>
        <fullName evidence="1">DUF617 domain-containing protein</fullName>
    </submittedName>
</protein>
<organism evidence="1 2">
    <name type="scientific">Heracleum sosnowskyi</name>
    <dbReference type="NCBI Taxonomy" id="360622"/>
    <lineage>
        <taxon>Eukaryota</taxon>
        <taxon>Viridiplantae</taxon>
        <taxon>Streptophyta</taxon>
        <taxon>Embryophyta</taxon>
        <taxon>Tracheophyta</taxon>
        <taxon>Spermatophyta</taxon>
        <taxon>Magnoliopsida</taxon>
        <taxon>eudicotyledons</taxon>
        <taxon>Gunneridae</taxon>
        <taxon>Pentapetalae</taxon>
        <taxon>asterids</taxon>
        <taxon>campanulids</taxon>
        <taxon>Apiales</taxon>
        <taxon>Apiaceae</taxon>
        <taxon>Apioideae</taxon>
        <taxon>apioid superclade</taxon>
        <taxon>Tordylieae</taxon>
        <taxon>Tordyliinae</taxon>
        <taxon>Heracleum</taxon>
    </lineage>
</organism>
<dbReference type="AlphaFoldDB" id="A0AAD8HR71"/>
<dbReference type="InterPro" id="IPR006460">
    <property type="entry name" value="MIZ1-like_pln"/>
</dbReference>
<dbReference type="EMBL" id="JAUIZM010000008">
    <property type="protein sequence ID" value="KAK1370857.1"/>
    <property type="molecule type" value="Genomic_DNA"/>
</dbReference>
<evidence type="ECO:0000313" key="1">
    <source>
        <dbReference type="EMBL" id="KAK1370857.1"/>
    </source>
</evidence>
<dbReference type="PANTHER" id="PTHR31276:SF10">
    <property type="entry name" value="PROTEIN MIZU-KUSSEI 1-LIKE"/>
    <property type="match status" value="1"/>
</dbReference>